<organism evidence="6 7">
    <name type="scientific">Fictibacillus phosphorivorans</name>
    <dbReference type="NCBI Taxonomy" id="1221500"/>
    <lineage>
        <taxon>Bacteria</taxon>
        <taxon>Bacillati</taxon>
        <taxon>Bacillota</taxon>
        <taxon>Bacilli</taxon>
        <taxon>Bacillales</taxon>
        <taxon>Fictibacillaceae</taxon>
        <taxon>Fictibacillus</taxon>
    </lineage>
</organism>
<reference evidence="7" key="1">
    <citation type="submission" date="2016-01" db="EMBL/GenBank/DDBJ databases">
        <title>Draft genome of Chromobacterium sp. F49.</title>
        <authorList>
            <person name="Hong K.W."/>
        </authorList>
    </citation>
    <scope>NUCLEOTIDE SEQUENCE [LARGE SCALE GENOMIC DNA]</scope>
    <source>
        <strain evidence="7">P7IIIA</strain>
    </source>
</reference>
<dbReference type="PANTHER" id="PTHR30204:SF69">
    <property type="entry name" value="MERR-FAMILY TRANSCRIPTIONAL REGULATOR"/>
    <property type="match status" value="1"/>
</dbReference>
<dbReference type="AlphaFoldDB" id="A0A161RUT4"/>
<evidence type="ECO:0000313" key="7">
    <source>
        <dbReference type="Proteomes" id="UP000076567"/>
    </source>
</evidence>
<evidence type="ECO:0000256" key="1">
    <source>
        <dbReference type="ARBA" id="ARBA00022491"/>
    </source>
</evidence>
<dbReference type="Proteomes" id="UP000076567">
    <property type="component" value="Unassembled WGS sequence"/>
</dbReference>
<feature type="domain" description="HTH merR-type" evidence="5">
    <location>
        <begin position="12"/>
        <end position="82"/>
    </location>
</feature>
<protein>
    <recommendedName>
        <fullName evidence="5">HTH merR-type domain-containing protein</fullName>
    </recommendedName>
</protein>
<keyword evidence="4" id="KW-0804">Transcription</keyword>
<dbReference type="Pfam" id="PF13411">
    <property type="entry name" value="MerR_1"/>
    <property type="match status" value="1"/>
</dbReference>
<gene>
    <name evidence="6" type="ORF">AWM68_17810</name>
</gene>
<keyword evidence="2" id="KW-0805">Transcription regulation</keyword>
<accession>A0A161RUT4</accession>
<dbReference type="InterPro" id="IPR047057">
    <property type="entry name" value="MerR_fam"/>
</dbReference>
<dbReference type="RefSeq" id="WP_066238594.1">
    <property type="nucleotide sequence ID" value="NZ_LRFC01000006.1"/>
</dbReference>
<dbReference type="OrthoDB" id="9811174at2"/>
<keyword evidence="3" id="KW-0238">DNA-binding</keyword>
<name>A0A161RUT4_9BACL</name>
<proteinExistence type="predicted"/>
<keyword evidence="1" id="KW-0678">Repressor</keyword>
<dbReference type="PANTHER" id="PTHR30204">
    <property type="entry name" value="REDOX-CYCLING DRUG-SENSING TRANSCRIPTIONAL ACTIVATOR SOXR"/>
    <property type="match status" value="1"/>
</dbReference>
<dbReference type="Gene3D" id="1.10.1660.10">
    <property type="match status" value="1"/>
</dbReference>
<dbReference type="GO" id="GO:0003677">
    <property type="term" value="F:DNA binding"/>
    <property type="evidence" value="ECO:0007669"/>
    <property type="project" value="UniProtKB-KW"/>
</dbReference>
<dbReference type="EMBL" id="LRFC01000006">
    <property type="protein sequence ID" value="KZE68026.1"/>
    <property type="molecule type" value="Genomic_DNA"/>
</dbReference>
<evidence type="ECO:0000256" key="2">
    <source>
        <dbReference type="ARBA" id="ARBA00023015"/>
    </source>
</evidence>
<evidence type="ECO:0000259" key="5">
    <source>
        <dbReference type="PROSITE" id="PS50937"/>
    </source>
</evidence>
<dbReference type="SMART" id="SM00422">
    <property type="entry name" value="HTH_MERR"/>
    <property type="match status" value="1"/>
</dbReference>
<evidence type="ECO:0000256" key="3">
    <source>
        <dbReference type="ARBA" id="ARBA00023125"/>
    </source>
</evidence>
<keyword evidence="7" id="KW-1185">Reference proteome</keyword>
<sequence>MELENFNSTEVIYTIKEVAERVGVSTNTIRNWEKEMQDVLVINRDTNQNRYYTEEDIQNFNKIDELKGEGLQFQAIRKIFSTFKSSVRTQQPNNYPTIHEKGTQVTLEQIEESNKKLVENLLMIFENRFQQLENSTKLLTDGDTVNEQFKQVSKEISNLKQILRENKSPEQERRERLEQTLTTKRVETKLKKLALEKWNQKPADEKTKRVGLFRTEEDTQKREDFIRDYIDEHFESEIKKQYDL</sequence>
<dbReference type="InterPro" id="IPR009061">
    <property type="entry name" value="DNA-bd_dom_put_sf"/>
</dbReference>
<evidence type="ECO:0000313" key="6">
    <source>
        <dbReference type="EMBL" id="KZE68026.1"/>
    </source>
</evidence>
<dbReference type="GO" id="GO:0003700">
    <property type="term" value="F:DNA-binding transcription factor activity"/>
    <property type="evidence" value="ECO:0007669"/>
    <property type="project" value="InterPro"/>
</dbReference>
<dbReference type="CDD" id="cd00592">
    <property type="entry name" value="HTH_MerR-like"/>
    <property type="match status" value="1"/>
</dbReference>
<dbReference type="SUPFAM" id="SSF46955">
    <property type="entry name" value="Putative DNA-binding domain"/>
    <property type="match status" value="1"/>
</dbReference>
<dbReference type="InterPro" id="IPR000551">
    <property type="entry name" value="MerR-type_HTH_dom"/>
</dbReference>
<dbReference type="PROSITE" id="PS50937">
    <property type="entry name" value="HTH_MERR_2"/>
    <property type="match status" value="1"/>
</dbReference>
<evidence type="ECO:0000256" key="4">
    <source>
        <dbReference type="ARBA" id="ARBA00023163"/>
    </source>
</evidence>
<comment type="caution">
    <text evidence="6">The sequence shown here is derived from an EMBL/GenBank/DDBJ whole genome shotgun (WGS) entry which is preliminary data.</text>
</comment>